<sequence>MSEIASDDMGPWLSPEELEFVRNKVPMLYVDIIPVRIDDAGRIEAIGLLLSAKDVGITRSIISGRVLFHESIRDAIIRHIDKDLGLMALPQLPACLTPFTIGEYFPTPGEGWHDPRQHAVSLAYIIPVAGDCSASADALEITWFPPRDLLTTSLQSEIVSTHLPLIKRALAHLGIE</sequence>
<reference evidence="2" key="1">
    <citation type="submission" date="2016-10" db="EMBL/GenBank/DDBJ databases">
        <authorList>
            <person name="Varghese N."/>
            <person name="Submissions S."/>
        </authorList>
    </citation>
    <scope>NUCLEOTIDE SEQUENCE [LARGE SCALE GENOMIC DNA]</scope>
    <source>
        <strain evidence="2">DSM 10002</strain>
    </source>
</reference>
<evidence type="ECO:0000313" key="2">
    <source>
        <dbReference type="Proteomes" id="UP000214355"/>
    </source>
</evidence>
<organism evidence="1 2">
    <name type="scientific">Arcanobacterium phocae</name>
    <dbReference type="NCBI Taxonomy" id="131112"/>
    <lineage>
        <taxon>Bacteria</taxon>
        <taxon>Bacillati</taxon>
        <taxon>Actinomycetota</taxon>
        <taxon>Actinomycetes</taxon>
        <taxon>Actinomycetales</taxon>
        <taxon>Actinomycetaceae</taxon>
        <taxon>Arcanobacterium</taxon>
    </lineage>
</organism>
<dbReference type="InterPro" id="IPR032582">
    <property type="entry name" value="DUF4916"/>
</dbReference>
<dbReference type="Gene3D" id="3.90.79.10">
    <property type="entry name" value="Nucleoside Triphosphate Pyrophosphohydrolase"/>
    <property type="match status" value="1"/>
</dbReference>
<evidence type="ECO:0000313" key="1">
    <source>
        <dbReference type="EMBL" id="SDU80170.1"/>
    </source>
</evidence>
<evidence type="ECO:0008006" key="3">
    <source>
        <dbReference type="Google" id="ProtNLM"/>
    </source>
</evidence>
<dbReference type="SUPFAM" id="SSF55811">
    <property type="entry name" value="Nudix"/>
    <property type="match status" value="1"/>
</dbReference>
<dbReference type="InterPro" id="IPR015797">
    <property type="entry name" value="NUDIX_hydrolase-like_dom_sf"/>
</dbReference>
<dbReference type="GeneID" id="65344851"/>
<proteinExistence type="predicted"/>
<keyword evidence="2" id="KW-1185">Reference proteome</keyword>
<gene>
    <name evidence="1" type="ORF">SAMN04489737_1118</name>
</gene>
<name>A0A1H2LGL3_9ACTO</name>
<dbReference type="Proteomes" id="UP000214355">
    <property type="component" value="Chromosome I"/>
</dbReference>
<accession>A0A1H2LGL3</accession>
<dbReference type="AlphaFoldDB" id="A0A1H2LGL3"/>
<dbReference type="Pfam" id="PF16262">
    <property type="entry name" value="DUF4916"/>
    <property type="match status" value="1"/>
</dbReference>
<dbReference type="OrthoDB" id="3266865at2"/>
<dbReference type="EMBL" id="LT629804">
    <property type="protein sequence ID" value="SDU80170.1"/>
    <property type="molecule type" value="Genomic_DNA"/>
</dbReference>
<dbReference type="RefSeq" id="WP_091280844.1">
    <property type="nucleotide sequence ID" value="NZ_JABAPH010000048.1"/>
</dbReference>
<protein>
    <recommendedName>
        <fullName evidence="3">ADP-ribose pyrophosphatase YjhB, NUDIX family</fullName>
    </recommendedName>
</protein>
<dbReference type="STRING" id="131112.SAMN04489737_1118"/>